<reference evidence="1" key="1">
    <citation type="journal article" date="2023" name="Comput. Struct. Biotechnol. J.">
        <title>Discovery of a novel marine Bacteroidetes with a rich repertoire of carbohydrate-active enzymes.</title>
        <authorList>
            <person name="Chen B."/>
            <person name="Liu G."/>
            <person name="Chen Q."/>
            <person name="Wang H."/>
            <person name="Liu L."/>
            <person name="Tang K."/>
        </authorList>
    </citation>
    <scope>NUCLEOTIDE SEQUENCE</scope>
    <source>
        <strain evidence="1">TK19036</strain>
    </source>
</reference>
<sequence>MITHCQRLLLLIIGLIPIQVFGQVSGSGQSWSYTTNSYTFTWNLTTDLATVSREGTERFFWQGGLMPAFWLQSSEGESHYVKATVEDQLSLSDQGGTLSFTLEDFGSGQLTVQAKPWGIRFEKITVQWNDQAPAIIGMYFGTVALTEHDQQIVPSVDLPFWPNWEGAGFCVPSAKGGPIQSYFRKWDFGHANIALGNFGPSLGTPYAAAFPRPMYSAAMGGYGNWVVLGAGSIPEGAMSLQIKSSRGSFHFLYREDLWGAPKGLTRTWNDPLRLTWAEDAWTGFDRLFQSFEIVQDSVQHQKSFWNTWGDWRRQKFDIDKTIDFANEVQADRFVFDDPWETYQGSGEPNFERFPQLKEQIQYAKDLGMEVGYWQTVGWVDNPDSLGLTHDDLILGKDGKPRLANWSFNPSDKAHYCLDPSSPRVVQFLQERTRKAMEFFQPSIIKLDFAYALPNPNVGAPRDPTLRGERYGYTLTKIIAEAAREVNPEVTIMHYSIHPLMRSVGDLVSLDDQGDAGNAEEAGHQQWSVWAALAGHQGTAITASSGYDWTVDTENLLNTAILGAPSAVLPRDIDGKAVPKRYLNQRKALFRWHRQTTGWTPLWLNSDRGDLDKPLTLRCWGRLETIQGKQTLTALALRDEEIDAVSTEALPVSQWDGRWALISQDDQAIDQSDSLVCIPFDAGQLHLRRRQQPQQVIAVFSETSKPFEAWTWQANTLKLVVSEEEVSRLLGLLIIDTNNKN</sequence>
<proteinExistence type="predicted"/>
<evidence type="ECO:0008006" key="2">
    <source>
        <dbReference type="Google" id="ProtNLM"/>
    </source>
</evidence>
<dbReference type="GO" id="GO:0004557">
    <property type="term" value="F:alpha-galactosidase activity"/>
    <property type="evidence" value="ECO:0007669"/>
    <property type="project" value="UniProtKB-ARBA"/>
</dbReference>
<evidence type="ECO:0000313" key="1">
    <source>
        <dbReference type="EMBL" id="WKN35696.1"/>
    </source>
</evidence>
<name>A0AA49JDB6_9BACT</name>
<organism evidence="1">
    <name type="scientific">Roseihalotalea indica</name>
    <dbReference type="NCBI Taxonomy" id="2867963"/>
    <lineage>
        <taxon>Bacteria</taxon>
        <taxon>Pseudomonadati</taxon>
        <taxon>Bacteroidota</taxon>
        <taxon>Cytophagia</taxon>
        <taxon>Cytophagales</taxon>
        <taxon>Catalimonadaceae</taxon>
        <taxon>Roseihalotalea</taxon>
    </lineage>
</organism>
<dbReference type="InterPro" id="IPR017853">
    <property type="entry name" value="GH"/>
</dbReference>
<dbReference type="AlphaFoldDB" id="A0AA49JDB6"/>
<dbReference type="SUPFAM" id="SSF51445">
    <property type="entry name" value="(Trans)glycosidases"/>
    <property type="match status" value="1"/>
</dbReference>
<dbReference type="Gene3D" id="3.20.20.70">
    <property type="entry name" value="Aldolase class I"/>
    <property type="match status" value="1"/>
</dbReference>
<reference evidence="1" key="2">
    <citation type="journal article" date="2024" name="Antonie Van Leeuwenhoek">
        <title>Roseihalotalea indica gen. nov., sp. nov., a halophilic Bacteroidetes from mesopelagic Southwest Indian Ocean with higher carbohydrate metabolic potential.</title>
        <authorList>
            <person name="Chen B."/>
            <person name="Zhang M."/>
            <person name="Lin D."/>
            <person name="Ye J."/>
            <person name="Tang K."/>
        </authorList>
    </citation>
    <scope>NUCLEOTIDE SEQUENCE</scope>
    <source>
        <strain evidence="1">TK19036</strain>
    </source>
</reference>
<protein>
    <recommendedName>
        <fullName evidence="2">Alpha-galactosidase</fullName>
    </recommendedName>
</protein>
<dbReference type="InterPro" id="IPR050985">
    <property type="entry name" value="Alpha-glycosidase_related"/>
</dbReference>
<dbReference type="PANTHER" id="PTHR43053">
    <property type="entry name" value="GLYCOSIDASE FAMILY 31"/>
    <property type="match status" value="1"/>
</dbReference>
<dbReference type="EMBL" id="CP120682">
    <property type="protein sequence ID" value="WKN35696.1"/>
    <property type="molecule type" value="Genomic_DNA"/>
</dbReference>
<dbReference type="InterPro" id="IPR013785">
    <property type="entry name" value="Aldolase_TIM"/>
</dbReference>
<accession>A0AA49JDB6</accession>
<gene>
    <name evidence="1" type="ORF">K4G66_25335</name>
</gene>